<keyword evidence="2" id="KW-1185">Reference proteome</keyword>
<reference evidence="1 2" key="1">
    <citation type="submission" date="2021-06" db="EMBL/GenBank/DDBJ databases">
        <title>Caerostris darwini draft genome.</title>
        <authorList>
            <person name="Kono N."/>
            <person name="Arakawa K."/>
        </authorList>
    </citation>
    <scope>NUCLEOTIDE SEQUENCE [LARGE SCALE GENOMIC DNA]</scope>
</reference>
<evidence type="ECO:0000313" key="1">
    <source>
        <dbReference type="EMBL" id="GIY37725.1"/>
    </source>
</evidence>
<dbReference type="AlphaFoldDB" id="A0AAV4SUF2"/>
<sequence length="116" mass="13071">MCIFVSKTKVRDKESDRRGKVASSHAIRKADIAGVLSSGHSSCLGNQEGFVSPRSLSAIYQEKKTVAVVSRKYEENCVAALQLSWFLCGSDKLQEQNRFFFLEICILYFMRVLLLS</sequence>
<dbReference type="EMBL" id="BPLQ01008495">
    <property type="protein sequence ID" value="GIY37725.1"/>
    <property type="molecule type" value="Genomic_DNA"/>
</dbReference>
<dbReference type="Proteomes" id="UP001054837">
    <property type="component" value="Unassembled WGS sequence"/>
</dbReference>
<comment type="caution">
    <text evidence="1">The sequence shown here is derived from an EMBL/GenBank/DDBJ whole genome shotgun (WGS) entry which is preliminary data.</text>
</comment>
<name>A0AAV4SUF2_9ARAC</name>
<evidence type="ECO:0000313" key="2">
    <source>
        <dbReference type="Proteomes" id="UP001054837"/>
    </source>
</evidence>
<protein>
    <submittedName>
        <fullName evidence="1">Uncharacterized protein</fullName>
    </submittedName>
</protein>
<accession>A0AAV4SUF2</accession>
<organism evidence="1 2">
    <name type="scientific">Caerostris darwini</name>
    <dbReference type="NCBI Taxonomy" id="1538125"/>
    <lineage>
        <taxon>Eukaryota</taxon>
        <taxon>Metazoa</taxon>
        <taxon>Ecdysozoa</taxon>
        <taxon>Arthropoda</taxon>
        <taxon>Chelicerata</taxon>
        <taxon>Arachnida</taxon>
        <taxon>Araneae</taxon>
        <taxon>Araneomorphae</taxon>
        <taxon>Entelegynae</taxon>
        <taxon>Araneoidea</taxon>
        <taxon>Araneidae</taxon>
        <taxon>Caerostris</taxon>
    </lineage>
</organism>
<gene>
    <name evidence="1" type="ORF">CDAR_421471</name>
</gene>
<proteinExistence type="predicted"/>